<comment type="similarity">
    <text evidence="2">Belongs to the UPF0410 family.</text>
</comment>
<dbReference type="PANTHER" id="PTHR33884:SF3">
    <property type="entry name" value="UPF0410 PROTEIN YMGE"/>
    <property type="match status" value="1"/>
</dbReference>
<evidence type="ECO:0000256" key="3">
    <source>
        <dbReference type="ARBA" id="ARBA00022475"/>
    </source>
</evidence>
<dbReference type="EMBL" id="BNCF01000002">
    <property type="protein sequence ID" value="GHE27642.1"/>
    <property type="molecule type" value="Genomic_DNA"/>
</dbReference>
<dbReference type="PANTHER" id="PTHR33884">
    <property type="entry name" value="UPF0410 PROTEIN YMGE"/>
    <property type="match status" value="1"/>
</dbReference>
<keyword evidence="4 7" id="KW-0812">Transmembrane</keyword>
<evidence type="ECO:0000256" key="1">
    <source>
        <dbReference type="ARBA" id="ARBA00004651"/>
    </source>
</evidence>
<evidence type="ECO:0000256" key="5">
    <source>
        <dbReference type="ARBA" id="ARBA00022989"/>
    </source>
</evidence>
<dbReference type="Pfam" id="PF04226">
    <property type="entry name" value="Transgly_assoc"/>
    <property type="match status" value="1"/>
</dbReference>
<feature type="transmembrane region" description="Helical" evidence="7">
    <location>
        <begin position="6"/>
        <end position="22"/>
    </location>
</feature>
<dbReference type="InterPro" id="IPR007341">
    <property type="entry name" value="Transgly_assoc"/>
</dbReference>
<dbReference type="GO" id="GO:0005886">
    <property type="term" value="C:plasma membrane"/>
    <property type="evidence" value="ECO:0007669"/>
    <property type="project" value="UniProtKB-SubCell"/>
</dbReference>
<dbReference type="OrthoDB" id="964123at2"/>
<evidence type="ECO:0000256" key="2">
    <source>
        <dbReference type="ARBA" id="ARBA00011006"/>
    </source>
</evidence>
<gene>
    <name evidence="8" type="ORF">GCM10007167_06390</name>
</gene>
<keyword evidence="9" id="KW-1185">Reference proteome</keyword>
<dbReference type="RefSeq" id="WP_146472047.1">
    <property type="nucleotide sequence ID" value="NZ_BNCF01000002.1"/>
</dbReference>
<keyword evidence="5 7" id="KW-1133">Transmembrane helix</keyword>
<evidence type="ECO:0000256" key="7">
    <source>
        <dbReference type="SAM" id="Phobius"/>
    </source>
</evidence>
<evidence type="ECO:0000256" key="6">
    <source>
        <dbReference type="ARBA" id="ARBA00023136"/>
    </source>
</evidence>
<keyword evidence="3" id="KW-1003">Cell membrane</keyword>
<evidence type="ECO:0000313" key="9">
    <source>
        <dbReference type="Proteomes" id="UP000636453"/>
    </source>
</evidence>
<keyword evidence="6 7" id="KW-0472">Membrane</keyword>
<comment type="subcellular location">
    <subcellularLocation>
        <location evidence="1">Cell membrane</location>
        <topology evidence="1">Multi-pass membrane protein</topology>
    </subcellularLocation>
</comment>
<protein>
    <submittedName>
        <fullName evidence="8">Transglycosylase</fullName>
    </submittedName>
</protein>
<sequence length="88" mass="9317">MNIIIWLIVGGIVGWLASLIMKTDAQQGILLNIVVGIIGAFIGGWLVGPLLGTGSINEGFSVMSFVVSLIGAIILLAIVNLFRRGRVR</sequence>
<feature type="transmembrane region" description="Helical" evidence="7">
    <location>
        <begin position="60"/>
        <end position="82"/>
    </location>
</feature>
<evidence type="ECO:0000313" key="8">
    <source>
        <dbReference type="EMBL" id="GHE27642.1"/>
    </source>
</evidence>
<reference evidence="8" key="2">
    <citation type="submission" date="2020-09" db="EMBL/GenBank/DDBJ databases">
        <authorList>
            <person name="Sun Q."/>
            <person name="Kim S."/>
        </authorList>
    </citation>
    <scope>NUCLEOTIDE SEQUENCE</scope>
    <source>
        <strain evidence="8">KCTC 32020</strain>
    </source>
</reference>
<dbReference type="Proteomes" id="UP000636453">
    <property type="component" value="Unassembled WGS sequence"/>
</dbReference>
<organism evidence="8 9">
    <name type="scientific">Vulcaniibacterium thermophilum</name>
    <dbReference type="NCBI Taxonomy" id="1169913"/>
    <lineage>
        <taxon>Bacteria</taxon>
        <taxon>Pseudomonadati</taxon>
        <taxon>Pseudomonadota</taxon>
        <taxon>Gammaproteobacteria</taxon>
        <taxon>Lysobacterales</taxon>
        <taxon>Lysobacteraceae</taxon>
        <taxon>Vulcaniibacterium</taxon>
    </lineage>
</organism>
<feature type="transmembrane region" description="Helical" evidence="7">
    <location>
        <begin position="29"/>
        <end position="48"/>
    </location>
</feature>
<proteinExistence type="inferred from homology"/>
<dbReference type="AlphaFoldDB" id="A0A919DB71"/>
<reference evidence="8" key="1">
    <citation type="journal article" date="2014" name="Int. J. Syst. Evol. Microbiol.">
        <title>Complete genome sequence of Corynebacterium casei LMG S-19264T (=DSM 44701T), isolated from a smear-ripened cheese.</title>
        <authorList>
            <consortium name="US DOE Joint Genome Institute (JGI-PGF)"/>
            <person name="Walter F."/>
            <person name="Albersmeier A."/>
            <person name="Kalinowski J."/>
            <person name="Ruckert C."/>
        </authorList>
    </citation>
    <scope>NUCLEOTIDE SEQUENCE</scope>
    <source>
        <strain evidence="8">KCTC 32020</strain>
    </source>
</reference>
<comment type="caution">
    <text evidence="8">The sequence shown here is derived from an EMBL/GenBank/DDBJ whole genome shotgun (WGS) entry which is preliminary data.</text>
</comment>
<name>A0A919DB71_9GAMM</name>
<evidence type="ECO:0000256" key="4">
    <source>
        <dbReference type="ARBA" id="ARBA00022692"/>
    </source>
</evidence>
<accession>A0A919DB71</accession>